<organism evidence="2 3">
    <name type="scientific">Araneus ventricosus</name>
    <name type="common">Orbweaver spider</name>
    <name type="synonym">Epeira ventricosa</name>
    <dbReference type="NCBI Taxonomy" id="182803"/>
    <lineage>
        <taxon>Eukaryota</taxon>
        <taxon>Metazoa</taxon>
        <taxon>Ecdysozoa</taxon>
        <taxon>Arthropoda</taxon>
        <taxon>Chelicerata</taxon>
        <taxon>Arachnida</taxon>
        <taxon>Araneae</taxon>
        <taxon>Araneomorphae</taxon>
        <taxon>Entelegynae</taxon>
        <taxon>Araneoidea</taxon>
        <taxon>Araneidae</taxon>
        <taxon>Araneus</taxon>
    </lineage>
</organism>
<accession>A0A4Y2LGY3</accession>
<gene>
    <name evidence="2" type="ORF">AVEN_226793_1</name>
</gene>
<evidence type="ECO:0000313" key="2">
    <source>
        <dbReference type="EMBL" id="GBN12587.1"/>
    </source>
</evidence>
<evidence type="ECO:0000256" key="1">
    <source>
        <dbReference type="SAM" id="MobiDB-lite"/>
    </source>
</evidence>
<keyword evidence="3" id="KW-1185">Reference proteome</keyword>
<protein>
    <recommendedName>
        <fullName evidence="4">CCHC-type domain-containing protein</fullName>
    </recommendedName>
</protein>
<evidence type="ECO:0000313" key="3">
    <source>
        <dbReference type="Proteomes" id="UP000499080"/>
    </source>
</evidence>
<feature type="region of interest" description="Disordered" evidence="1">
    <location>
        <begin position="67"/>
        <end position="96"/>
    </location>
</feature>
<evidence type="ECO:0008006" key="4">
    <source>
        <dbReference type="Google" id="ProtNLM"/>
    </source>
</evidence>
<sequence>KALPVLTGPATRLPSKTYAKCGGEHANRDCRIKGKIPEPKCVNCGETGHLAAWKGCKTIPVITGPATRQPRKTYAQAANKDTSEGEKKSPKQEKNTTEIIAGLADIKESLEALRDLKYLIQEFPTIIEAAKKCKQVKTKVMIVLNPLMGV</sequence>
<dbReference type="AlphaFoldDB" id="A0A4Y2LGY3"/>
<dbReference type="EMBL" id="BGPR01005696">
    <property type="protein sequence ID" value="GBN12587.1"/>
    <property type="molecule type" value="Genomic_DNA"/>
</dbReference>
<feature type="non-terminal residue" evidence="2">
    <location>
        <position position="1"/>
    </location>
</feature>
<feature type="compositionally biased region" description="Basic and acidic residues" evidence="1">
    <location>
        <begin position="81"/>
        <end position="96"/>
    </location>
</feature>
<name>A0A4Y2LGY3_ARAVE</name>
<comment type="caution">
    <text evidence="2">The sequence shown here is derived from an EMBL/GenBank/DDBJ whole genome shotgun (WGS) entry which is preliminary data.</text>
</comment>
<dbReference type="OrthoDB" id="6775860at2759"/>
<dbReference type="Proteomes" id="UP000499080">
    <property type="component" value="Unassembled WGS sequence"/>
</dbReference>
<proteinExistence type="predicted"/>
<reference evidence="2 3" key="1">
    <citation type="journal article" date="2019" name="Sci. Rep.">
        <title>Orb-weaving spider Araneus ventricosus genome elucidates the spidroin gene catalogue.</title>
        <authorList>
            <person name="Kono N."/>
            <person name="Nakamura H."/>
            <person name="Ohtoshi R."/>
            <person name="Moran D.A.P."/>
            <person name="Shinohara A."/>
            <person name="Yoshida Y."/>
            <person name="Fujiwara M."/>
            <person name="Mori M."/>
            <person name="Tomita M."/>
            <person name="Arakawa K."/>
        </authorList>
    </citation>
    <scope>NUCLEOTIDE SEQUENCE [LARGE SCALE GENOMIC DNA]</scope>
</reference>